<dbReference type="Proteomes" id="UP000182938">
    <property type="component" value="Chromosome"/>
</dbReference>
<evidence type="ECO:0000256" key="1">
    <source>
        <dbReference type="SAM" id="MobiDB-lite"/>
    </source>
</evidence>
<accession>A0A1L3MJP4</accession>
<proteinExistence type="predicted"/>
<evidence type="ECO:0000259" key="2">
    <source>
        <dbReference type="Pfam" id="PF06527"/>
    </source>
</evidence>
<name>A0A1L3MJP4_9MICO</name>
<dbReference type="Pfam" id="PF06527">
    <property type="entry name" value="TniQ"/>
    <property type="match status" value="1"/>
</dbReference>
<dbReference type="KEGG" id="jte:ASJ30_14455"/>
<evidence type="ECO:0000313" key="4">
    <source>
        <dbReference type="Proteomes" id="UP000182938"/>
    </source>
</evidence>
<reference evidence="3 4" key="1">
    <citation type="submission" date="2015-11" db="EMBL/GenBank/DDBJ databases">
        <authorList>
            <person name="Zhang Y."/>
            <person name="Guo Z."/>
        </authorList>
    </citation>
    <scope>NUCLEOTIDE SEQUENCE [LARGE SCALE GENOMIC DNA]</scope>
    <source>
        <strain evidence="3 4">YFY001</strain>
    </source>
</reference>
<evidence type="ECO:0000313" key="3">
    <source>
        <dbReference type="EMBL" id="APH02587.1"/>
    </source>
</evidence>
<dbReference type="InterPro" id="IPR009492">
    <property type="entry name" value="TniQ"/>
</dbReference>
<feature type="domain" description="TniQ" evidence="2">
    <location>
        <begin position="46"/>
        <end position="175"/>
    </location>
</feature>
<gene>
    <name evidence="3" type="ORF">ASJ30_14455</name>
</gene>
<feature type="region of interest" description="Disordered" evidence="1">
    <location>
        <begin position="364"/>
        <end position="393"/>
    </location>
</feature>
<keyword evidence="4" id="KW-1185">Reference proteome</keyword>
<dbReference type="AlphaFoldDB" id="A0A1L3MJP4"/>
<organism evidence="3 4">
    <name type="scientific">Janibacter indicus</name>
    <dbReference type="NCBI Taxonomy" id="857417"/>
    <lineage>
        <taxon>Bacteria</taxon>
        <taxon>Bacillati</taxon>
        <taxon>Actinomycetota</taxon>
        <taxon>Actinomycetes</taxon>
        <taxon>Micrococcales</taxon>
        <taxon>Intrasporangiaceae</taxon>
        <taxon>Janibacter</taxon>
    </lineage>
</organism>
<sequence length="616" mass="67123">MPSSQSVEADLVDLLARSLPGQAKGTNSPSLRSIPGDFDIDGPPLATRIMVGESFAGWISRVAVRYDTPPRALLNDALGQTKMVTSTRAMIKLLSADPAAAARLGVPVGDLARWATPTALEVAAIAYGRTYRAPTAWQRAAHRFCPECLRRDQPYWRRAWAHPLTWVCTEHHVRLTARCPRCEREPFGTGTWVTRPVTVTECTHRQPTTARRSYRKIRRPCGADLRDADATVVSEVEVRAQEALHAFAEHHRDRFTMLGVTVTGAIAFDAFVELIADQARAPATTGALATRHVEAAAAVVSAASLEHAAALLDEHDLLAPHGVHAPVGPALRISARPHNPLLAAMQLTRHAGHLSPSAQLTYRTASGRPRYPDTDHSFRRPNAATPTLRVPRKQRSDLHLRLPEAGVRRPEPDPCWFPQVLWPGALPSLEAINPSGTGAPVTRAAGALLAAKVASLTSWGDLALELALPRHATHSAVGLTRALRRRGLWATILAEVDALVTRLQKTPPPIDYRVRRVVGDDVALLAKALDCAGRDRPPYASRPDLLRRFWELFTGGDVAFGPQAIALKDNNADYANFAKSRGQIYKDHAQLFATAHGYLARLRGVAVGGPLYWIPP</sequence>
<dbReference type="EMBL" id="CP013290">
    <property type="protein sequence ID" value="APH02587.1"/>
    <property type="molecule type" value="Genomic_DNA"/>
</dbReference>
<protein>
    <recommendedName>
        <fullName evidence="2">TniQ domain-containing protein</fullName>
    </recommendedName>
</protein>